<keyword evidence="11" id="KW-0539">Nucleus</keyword>
<evidence type="ECO:0000259" key="15">
    <source>
        <dbReference type="PROSITE" id="PS51872"/>
    </source>
</evidence>
<name>A0AAQ4PNQ8_GASAC</name>
<evidence type="ECO:0000256" key="1">
    <source>
        <dbReference type="ARBA" id="ARBA00004123"/>
    </source>
</evidence>
<keyword evidence="5" id="KW-0132">Cell division</keyword>
<accession>A0AAQ4PNQ8</accession>
<dbReference type="Gene3D" id="1.20.1280.50">
    <property type="match status" value="1"/>
</dbReference>
<evidence type="ECO:0000313" key="16">
    <source>
        <dbReference type="Ensembl" id="ENSGACP00000040495.1"/>
    </source>
</evidence>
<keyword evidence="6" id="KW-0479">Metal-binding</keyword>
<organism evidence="16 17">
    <name type="scientific">Gasterosteus aculeatus aculeatus</name>
    <name type="common">three-spined stickleback</name>
    <dbReference type="NCBI Taxonomy" id="481459"/>
    <lineage>
        <taxon>Eukaryota</taxon>
        <taxon>Metazoa</taxon>
        <taxon>Chordata</taxon>
        <taxon>Craniata</taxon>
        <taxon>Vertebrata</taxon>
        <taxon>Euteleostomi</taxon>
        <taxon>Actinopterygii</taxon>
        <taxon>Neopterygii</taxon>
        <taxon>Teleostei</taxon>
        <taxon>Neoteleostei</taxon>
        <taxon>Acanthomorphata</taxon>
        <taxon>Eupercaria</taxon>
        <taxon>Perciformes</taxon>
        <taxon>Cottioidei</taxon>
        <taxon>Gasterosteales</taxon>
        <taxon>Gasterosteidae</taxon>
        <taxon>Gasterosteus</taxon>
    </lineage>
</organism>
<dbReference type="Ensembl" id="ENSGACT00000069709.1">
    <property type="protein sequence ID" value="ENSGACP00000040495.1"/>
    <property type="gene ID" value="ENSGACG00000001299.2"/>
</dbReference>
<dbReference type="PANTHER" id="PTHR15493">
    <property type="entry name" value="F-BOX ONLY PROTEIN 5 AND 43"/>
    <property type="match status" value="1"/>
</dbReference>
<feature type="region of interest" description="Disordered" evidence="14">
    <location>
        <begin position="248"/>
        <end position="267"/>
    </location>
</feature>
<comment type="pathway">
    <text evidence="3">Protein modification; protein ubiquitination.</text>
</comment>
<evidence type="ECO:0000256" key="13">
    <source>
        <dbReference type="PROSITE-ProRule" id="PRU01220"/>
    </source>
</evidence>
<evidence type="ECO:0000256" key="10">
    <source>
        <dbReference type="ARBA" id="ARBA00022833"/>
    </source>
</evidence>
<feature type="region of interest" description="Disordered" evidence="14">
    <location>
        <begin position="19"/>
        <end position="143"/>
    </location>
</feature>
<dbReference type="FunFam" id="2.20.25.20:FF:000006">
    <property type="entry name" value="F-box only protein 5"/>
    <property type="match status" value="1"/>
</dbReference>
<dbReference type="GO" id="GO:0051301">
    <property type="term" value="P:cell division"/>
    <property type="evidence" value="ECO:0007669"/>
    <property type="project" value="UniProtKB-KW"/>
</dbReference>
<evidence type="ECO:0000256" key="9">
    <source>
        <dbReference type="ARBA" id="ARBA00022786"/>
    </source>
</evidence>
<feature type="compositionally biased region" description="Pro residues" evidence="14">
    <location>
        <begin position="41"/>
        <end position="51"/>
    </location>
</feature>
<dbReference type="Gene3D" id="2.20.25.20">
    <property type="match status" value="1"/>
</dbReference>
<feature type="region of interest" description="Disordered" evidence="14">
    <location>
        <begin position="385"/>
        <end position="405"/>
    </location>
</feature>
<dbReference type="GeneTree" id="ENSGT00530000063692"/>
<evidence type="ECO:0000313" key="17">
    <source>
        <dbReference type="Proteomes" id="UP000007635"/>
    </source>
</evidence>
<keyword evidence="17" id="KW-1185">Reference proteome</keyword>
<feature type="compositionally biased region" description="Low complexity" evidence="14">
    <location>
        <begin position="256"/>
        <end position="266"/>
    </location>
</feature>
<dbReference type="RefSeq" id="XP_040035305.1">
    <property type="nucleotide sequence ID" value="XM_040179371.1"/>
</dbReference>
<dbReference type="InterPro" id="IPR044064">
    <property type="entry name" value="ZF_ZBR"/>
</dbReference>
<dbReference type="RefSeq" id="XP_040035304.1">
    <property type="nucleotide sequence ID" value="XM_040179370.1"/>
</dbReference>
<dbReference type="Pfam" id="PF12937">
    <property type="entry name" value="F-box-like"/>
    <property type="match status" value="1"/>
</dbReference>
<comment type="subcellular location">
    <subcellularLocation>
        <location evidence="2">Cytoplasm</location>
    </subcellularLocation>
    <subcellularLocation>
        <location evidence="1">Nucleus</location>
    </subcellularLocation>
</comment>
<evidence type="ECO:0000256" key="2">
    <source>
        <dbReference type="ARBA" id="ARBA00004496"/>
    </source>
</evidence>
<reference evidence="16" key="3">
    <citation type="submission" date="2025-09" db="UniProtKB">
        <authorList>
            <consortium name="Ensembl"/>
        </authorList>
    </citation>
    <scope>IDENTIFICATION</scope>
</reference>
<dbReference type="InterPro" id="IPR036047">
    <property type="entry name" value="F-box-like_dom_sf"/>
</dbReference>
<dbReference type="KEGG" id="gat:120821029"/>
<dbReference type="InterPro" id="IPR047147">
    <property type="entry name" value="FBX5_43"/>
</dbReference>
<evidence type="ECO:0000256" key="4">
    <source>
        <dbReference type="ARBA" id="ARBA00022490"/>
    </source>
</evidence>
<evidence type="ECO:0000256" key="14">
    <source>
        <dbReference type="SAM" id="MobiDB-lite"/>
    </source>
</evidence>
<dbReference type="GO" id="GO:0005737">
    <property type="term" value="C:cytoplasm"/>
    <property type="evidence" value="ECO:0007669"/>
    <property type="project" value="UniProtKB-SubCell"/>
</dbReference>
<dbReference type="InterPro" id="IPR002867">
    <property type="entry name" value="IBR_dom"/>
</dbReference>
<keyword evidence="9" id="KW-0833">Ubl conjugation pathway</keyword>
<dbReference type="PANTHER" id="PTHR15493:SF8">
    <property type="entry name" value="F-BOX ONLY PROTEIN 5"/>
    <property type="match status" value="1"/>
</dbReference>
<dbReference type="Pfam" id="PF22191">
    <property type="entry name" value="IBR_1"/>
    <property type="match status" value="1"/>
</dbReference>
<dbReference type="GeneID" id="120821029"/>
<dbReference type="GO" id="GO:0005634">
    <property type="term" value="C:nucleus"/>
    <property type="evidence" value="ECO:0007669"/>
    <property type="project" value="UniProtKB-SubCell"/>
</dbReference>
<keyword evidence="12" id="KW-0131">Cell cycle</keyword>
<protein>
    <submittedName>
        <fullName evidence="16">F-box protein 5</fullName>
    </submittedName>
</protein>
<reference evidence="16 17" key="1">
    <citation type="journal article" date="2021" name="G3 (Bethesda)">
        <title>Improved contiguity of the threespine stickleback genome using long-read sequencing.</title>
        <authorList>
            <person name="Nath S."/>
            <person name="Shaw D.E."/>
            <person name="White M.A."/>
        </authorList>
    </citation>
    <scope>NUCLEOTIDE SEQUENCE [LARGE SCALE GENOMIC DNA]</scope>
    <source>
        <strain evidence="16 17">Lake Benthic</strain>
    </source>
</reference>
<evidence type="ECO:0000256" key="8">
    <source>
        <dbReference type="ARBA" id="ARBA00022776"/>
    </source>
</evidence>
<keyword evidence="7 13" id="KW-0863">Zinc-finger</keyword>
<keyword evidence="8" id="KW-0498">Mitosis</keyword>
<dbReference type="Proteomes" id="UP000007635">
    <property type="component" value="Chromosome VI"/>
</dbReference>
<evidence type="ECO:0000256" key="12">
    <source>
        <dbReference type="ARBA" id="ARBA00023306"/>
    </source>
</evidence>
<evidence type="ECO:0000256" key="6">
    <source>
        <dbReference type="ARBA" id="ARBA00022723"/>
    </source>
</evidence>
<dbReference type="SUPFAM" id="SSF81383">
    <property type="entry name" value="F-box domain"/>
    <property type="match status" value="1"/>
</dbReference>
<evidence type="ECO:0000256" key="7">
    <source>
        <dbReference type="ARBA" id="ARBA00022771"/>
    </source>
</evidence>
<keyword evidence="10" id="KW-0862">Zinc</keyword>
<feature type="compositionally biased region" description="Basic and acidic residues" evidence="14">
    <location>
        <begin position="89"/>
        <end position="108"/>
    </location>
</feature>
<dbReference type="SMART" id="SM00647">
    <property type="entry name" value="IBR"/>
    <property type="match status" value="1"/>
</dbReference>
<reference evidence="16" key="2">
    <citation type="submission" date="2025-08" db="UniProtKB">
        <authorList>
            <consortium name="Ensembl"/>
        </authorList>
    </citation>
    <scope>IDENTIFICATION</scope>
</reference>
<evidence type="ECO:0000256" key="3">
    <source>
        <dbReference type="ARBA" id="ARBA00004906"/>
    </source>
</evidence>
<dbReference type="PROSITE" id="PS51872">
    <property type="entry name" value="ZF_ZBR"/>
    <property type="match status" value="1"/>
</dbReference>
<dbReference type="InterPro" id="IPR001810">
    <property type="entry name" value="F-box_dom"/>
</dbReference>
<feature type="domain" description="ZBR-type" evidence="15">
    <location>
        <begin position="329"/>
        <end position="377"/>
    </location>
</feature>
<feature type="compositionally biased region" description="Basic and acidic residues" evidence="14">
    <location>
        <begin position="60"/>
        <end position="75"/>
    </location>
</feature>
<dbReference type="CTD" id="26271"/>
<dbReference type="SUPFAM" id="SSF57850">
    <property type="entry name" value="RING/U-box"/>
    <property type="match status" value="1"/>
</dbReference>
<keyword evidence="4" id="KW-0963">Cytoplasm</keyword>
<sequence length="405" mass="44874">MLTSRTGVMKCPRYEAAMARGVERSPAAESRVSHPKASPLKEPPPIKPACPPVVFSGAVHNKENSTGREHDRTLDDGFEDSGYLSLHNSHIEDDPLHGKPAAHQERTSPSKCPGRTDSTRVQVSLEADRHRRRTSSNNRHPDPNLPIVAFQRAVCEELAKSFQKNKRYDWSIVSKVAEHHLLDRVIGGKMGREHVDVFSCLLSRSMRNILVHILSLLGDHDLISCKKVSRSWRRIVCDDSAARRRCQRAEQERGESSSSPRRSGCGLTRDVSVSRVVLSCMQTLATSTTPSSSTPSCRVIGRTGGTPTPPCDRFSEYQQAAGALKQHESLRPCRRCGSPAVHSSEVQRATCTRPGCRFDFCTRCREAFHGSTPCRVVRPRPHLANGKTPALAAGATRSRRTVRRL</sequence>
<dbReference type="GO" id="GO:0007088">
    <property type="term" value="P:regulation of mitotic nuclear division"/>
    <property type="evidence" value="ECO:0007669"/>
    <property type="project" value="InterPro"/>
</dbReference>
<dbReference type="GO" id="GO:0008270">
    <property type="term" value="F:zinc ion binding"/>
    <property type="evidence" value="ECO:0007669"/>
    <property type="project" value="UniProtKB-KW"/>
</dbReference>
<dbReference type="GO" id="GO:0045835">
    <property type="term" value="P:negative regulation of meiotic nuclear division"/>
    <property type="evidence" value="ECO:0007669"/>
    <property type="project" value="InterPro"/>
</dbReference>
<evidence type="ECO:0000256" key="11">
    <source>
        <dbReference type="ARBA" id="ARBA00023242"/>
    </source>
</evidence>
<dbReference type="AlphaFoldDB" id="A0AAQ4PNQ8"/>
<proteinExistence type="predicted"/>
<evidence type="ECO:0000256" key="5">
    <source>
        <dbReference type="ARBA" id="ARBA00022618"/>
    </source>
</evidence>